<proteinExistence type="inferred from homology"/>
<dbReference type="EMBL" id="PSYR01000001">
    <property type="protein sequence ID" value="RCN59507.1"/>
    <property type="molecule type" value="Genomic_DNA"/>
</dbReference>
<evidence type="ECO:0000256" key="1">
    <source>
        <dbReference type="ARBA" id="ARBA00006814"/>
    </source>
</evidence>
<evidence type="ECO:0000313" key="6">
    <source>
        <dbReference type="Proteomes" id="UP000253250"/>
    </source>
</evidence>
<dbReference type="GO" id="GO:0004190">
    <property type="term" value="F:aspartic-type endopeptidase activity"/>
    <property type="evidence" value="ECO:0007669"/>
    <property type="project" value="UniProtKB-KW"/>
</dbReference>
<dbReference type="InterPro" id="IPR000671">
    <property type="entry name" value="Peptidase_A31"/>
</dbReference>
<dbReference type="PANTHER" id="PTHR30302:SF1">
    <property type="entry name" value="HYDROGENASE 2 MATURATION PROTEASE"/>
    <property type="match status" value="1"/>
</dbReference>
<comment type="caution">
    <text evidence="5">The sequence shown here is derived from an EMBL/GenBank/DDBJ whole genome shotgun (WGS) entry which is preliminary data.</text>
</comment>
<evidence type="ECO:0000256" key="2">
    <source>
        <dbReference type="ARBA" id="ARBA00022670"/>
    </source>
</evidence>
<dbReference type="Gene3D" id="3.40.50.1450">
    <property type="entry name" value="HybD-like"/>
    <property type="match status" value="1"/>
</dbReference>
<keyword evidence="6" id="KW-1185">Reference proteome</keyword>
<accession>A0A1C2G131</accession>
<dbReference type="STRING" id="163359.A9R16_12730"/>
<dbReference type="PRINTS" id="PR00446">
    <property type="entry name" value="HYDRGNUPTAKE"/>
</dbReference>
<dbReference type="PANTHER" id="PTHR30302">
    <property type="entry name" value="HYDROGENASE 1 MATURATION PROTEASE"/>
    <property type="match status" value="1"/>
</dbReference>
<reference evidence="5 6" key="1">
    <citation type="submission" date="2018-02" db="EMBL/GenBank/DDBJ databases">
        <title>Insights into the biology of acidophilic members of the Acidiferrobacteraceae family derived from comparative genomic analyses.</title>
        <authorList>
            <person name="Issotta F."/>
            <person name="Thyssen C."/>
            <person name="Mena C."/>
            <person name="Moya A."/>
            <person name="Bellenberg S."/>
            <person name="Sproer C."/>
            <person name="Covarrubias P.C."/>
            <person name="Sand W."/>
            <person name="Quatrini R."/>
            <person name="Vera M."/>
        </authorList>
    </citation>
    <scope>NUCLEOTIDE SEQUENCE [LARGE SCALE GENOMIC DNA]</scope>
    <source>
        <strain evidence="6">m-1</strain>
    </source>
</reference>
<evidence type="ECO:0000313" key="5">
    <source>
        <dbReference type="EMBL" id="RCN59507.1"/>
    </source>
</evidence>
<evidence type="ECO:0000256" key="3">
    <source>
        <dbReference type="ARBA" id="ARBA00022750"/>
    </source>
</evidence>
<keyword evidence="2 5" id="KW-0645">Protease</keyword>
<comment type="similarity">
    <text evidence="1">Belongs to the peptidase A31 family.</text>
</comment>
<dbReference type="Proteomes" id="UP000253250">
    <property type="component" value="Unassembled WGS sequence"/>
</dbReference>
<dbReference type="GO" id="GO:0016485">
    <property type="term" value="P:protein processing"/>
    <property type="evidence" value="ECO:0007669"/>
    <property type="project" value="TreeGrafter"/>
</dbReference>
<gene>
    <name evidence="5" type="ORF">C4900_03160</name>
</gene>
<sequence length="174" mass="18494">MESDAAEVDARSRPAEGRVVVLGLGNILQKDDGVGIHALRWLGADQGLAQTAHFVDGGTASFTLLETIESTESLIVLDAVVFDGRAGDVRVFEGADMDRLLSRRQAGSVHEVSLSEVLDMARLCDGLPVRRALIGVRPGEVSWGDTLSAPAHAALPRVGAEVRRLLRGWCNGSV</sequence>
<keyword evidence="3" id="KW-0064">Aspartyl protease</keyword>
<evidence type="ECO:0000256" key="4">
    <source>
        <dbReference type="ARBA" id="ARBA00022801"/>
    </source>
</evidence>
<dbReference type="NCBIfam" id="TIGR00072">
    <property type="entry name" value="hydrog_prot"/>
    <property type="match status" value="1"/>
</dbReference>
<dbReference type="CDD" id="cd06062">
    <property type="entry name" value="H2MP_MemB-H2up"/>
    <property type="match status" value="1"/>
</dbReference>
<dbReference type="Pfam" id="PF01750">
    <property type="entry name" value="HycI"/>
    <property type="match status" value="1"/>
</dbReference>
<keyword evidence="4" id="KW-0378">Hydrolase</keyword>
<dbReference type="SUPFAM" id="SSF53163">
    <property type="entry name" value="HybD-like"/>
    <property type="match status" value="1"/>
</dbReference>
<protein>
    <submittedName>
        <fullName evidence="5">Hydrogenase maturation protease</fullName>
    </submittedName>
</protein>
<dbReference type="RefSeq" id="WP_065970733.1">
    <property type="nucleotide sequence ID" value="NZ_PSYR01000001.1"/>
</dbReference>
<dbReference type="AlphaFoldDB" id="A0A1C2G131"/>
<dbReference type="OrthoDB" id="9792731at2"/>
<dbReference type="GO" id="GO:0008047">
    <property type="term" value="F:enzyme activator activity"/>
    <property type="evidence" value="ECO:0007669"/>
    <property type="project" value="InterPro"/>
</dbReference>
<dbReference type="InterPro" id="IPR023430">
    <property type="entry name" value="Pept_HybD-like_dom_sf"/>
</dbReference>
<name>A0A1C2G131_9GAMM</name>
<organism evidence="5 6">
    <name type="scientific">Acidiferrobacter thiooxydans</name>
    <dbReference type="NCBI Taxonomy" id="163359"/>
    <lineage>
        <taxon>Bacteria</taxon>
        <taxon>Pseudomonadati</taxon>
        <taxon>Pseudomonadota</taxon>
        <taxon>Gammaproteobacteria</taxon>
        <taxon>Acidiferrobacterales</taxon>
        <taxon>Acidiferrobacteraceae</taxon>
        <taxon>Acidiferrobacter</taxon>
    </lineage>
</organism>